<keyword evidence="1" id="KW-0863">Zinc-finger</keyword>
<evidence type="ECO:0000313" key="4">
    <source>
        <dbReference type="Proteomes" id="UP000005408"/>
    </source>
</evidence>
<feature type="domain" description="B box-type" evidence="2">
    <location>
        <begin position="8"/>
        <end position="53"/>
    </location>
</feature>
<dbReference type="GO" id="GO:0008270">
    <property type="term" value="F:zinc ion binding"/>
    <property type="evidence" value="ECO:0007669"/>
    <property type="project" value="UniProtKB-KW"/>
</dbReference>
<reference evidence="3" key="1">
    <citation type="submission" date="2022-08" db="UniProtKB">
        <authorList>
            <consortium name="EnsemblMetazoa"/>
        </authorList>
    </citation>
    <scope>IDENTIFICATION</scope>
    <source>
        <strain evidence="3">05x7-T-G4-1.051#20</strain>
    </source>
</reference>
<dbReference type="PANTHER" id="PTHR25462:SF296">
    <property type="entry name" value="MEIOTIC P26, ISOFORM F"/>
    <property type="match status" value="1"/>
</dbReference>
<keyword evidence="1" id="KW-0479">Metal-binding</keyword>
<dbReference type="EnsemblMetazoa" id="G29833.1">
    <property type="protein sequence ID" value="G29833.1:cds"/>
    <property type="gene ID" value="G29833"/>
</dbReference>
<dbReference type="InterPro" id="IPR011042">
    <property type="entry name" value="6-blade_b-propeller_TolB-like"/>
</dbReference>
<accession>A0A8W8LUX1</accession>
<evidence type="ECO:0000259" key="2">
    <source>
        <dbReference type="PROSITE" id="PS50119"/>
    </source>
</evidence>
<dbReference type="AlphaFoldDB" id="A0A8W8LUX1"/>
<dbReference type="PROSITE" id="PS50119">
    <property type="entry name" value="ZF_BBOX"/>
    <property type="match status" value="1"/>
</dbReference>
<evidence type="ECO:0000313" key="3">
    <source>
        <dbReference type="EnsemblMetazoa" id="G29833.1:cds"/>
    </source>
</evidence>
<protein>
    <recommendedName>
        <fullName evidence="2">B box-type domain-containing protein</fullName>
    </recommendedName>
</protein>
<dbReference type="Gene3D" id="2.120.10.30">
    <property type="entry name" value="TolB, C-terminal domain"/>
    <property type="match status" value="1"/>
</dbReference>
<evidence type="ECO:0000256" key="1">
    <source>
        <dbReference type="PROSITE-ProRule" id="PRU00024"/>
    </source>
</evidence>
<dbReference type="InterPro" id="IPR047153">
    <property type="entry name" value="TRIM45/56/19-like"/>
</dbReference>
<dbReference type="Proteomes" id="UP000005408">
    <property type="component" value="Unassembled WGS sequence"/>
</dbReference>
<organism evidence="3 4">
    <name type="scientific">Magallana gigas</name>
    <name type="common">Pacific oyster</name>
    <name type="synonym">Crassostrea gigas</name>
    <dbReference type="NCBI Taxonomy" id="29159"/>
    <lineage>
        <taxon>Eukaryota</taxon>
        <taxon>Metazoa</taxon>
        <taxon>Spiralia</taxon>
        <taxon>Lophotrochozoa</taxon>
        <taxon>Mollusca</taxon>
        <taxon>Bivalvia</taxon>
        <taxon>Autobranchia</taxon>
        <taxon>Pteriomorphia</taxon>
        <taxon>Ostreida</taxon>
        <taxon>Ostreoidea</taxon>
        <taxon>Ostreidae</taxon>
        <taxon>Magallana</taxon>
    </lineage>
</organism>
<dbReference type="SUPFAM" id="SSF101898">
    <property type="entry name" value="NHL repeat"/>
    <property type="match status" value="1"/>
</dbReference>
<keyword evidence="1" id="KW-0862">Zinc</keyword>
<keyword evidence="4" id="KW-1185">Reference proteome</keyword>
<dbReference type="InterPro" id="IPR000315">
    <property type="entry name" value="Znf_B-box"/>
</dbReference>
<dbReference type="PANTHER" id="PTHR25462">
    <property type="entry name" value="BONUS, ISOFORM C-RELATED"/>
    <property type="match status" value="1"/>
</dbReference>
<proteinExistence type="predicted"/>
<sequence length="606" mass="69356">MVISTQAQRIKLCEFCQDPVQNFCRGCKYGLCSYCTANHFLLNPSKAHDIVPFRYGTGNRLFFRRCACLSSEKPIYYCFDCCHSFCDDCEGGHTQHTSGCVSEHIHVLVDILQGQNLELMNNIIPWYQSAIDAILVKLSELPEKYSKFKEEINSHRRFLHKCIDEIFDRNLEKVDLMQSSHRENLSEELDRSRKQFVSMNKVLRHNNKVLGDCRLFQTGGTNKILKKLLDQYPKLLEKNLPLFEKNNNGLMEKLEEIAGSLHEQNPMFTSSFRIPPPCISFEARGMITTPKQISLLTAEFYCGDIVCEKGGTSWVCGLGSRHITQYDITRGKTGNIISVTSQPSFLAINSLGHMFYTEFRDRSVKCVTYKIPSTFTKTQGWQPRGIHCCMNDDVLVTEFSDNLQHSRIARYDASGRCLNVIEFEEENAQHLPLFDNVLFICENKNGDIGVTECHKKRAIAVKKNGRKRFEYSGHIRSSSFTEFEFAGIGSDSRCNFVMSDPKNYTLHVVDWQGKFLFYVLPGEIIAPMALCVDDEDRVWVTDARGTIRVLTYIDHCMTASKLICDMFDSVYKTLCTLRLDACENRLKGERSDRGLRAALRPPVGPW</sequence>
<name>A0A8W8LUX1_MAGGI</name>